<gene>
    <name evidence="1" type="ORF">COPCOM_03768</name>
</gene>
<dbReference type="HOGENOM" id="CLU_2080784_0_0_9"/>
<name>C0BF06_9FIRM</name>
<dbReference type="AlphaFoldDB" id="C0BF06"/>
<reference evidence="1 2" key="1">
    <citation type="submission" date="2009-02" db="EMBL/GenBank/DDBJ databases">
        <authorList>
            <person name="Fulton L."/>
            <person name="Clifton S."/>
            <person name="Fulton B."/>
            <person name="Xu J."/>
            <person name="Minx P."/>
            <person name="Pepin K.H."/>
            <person name="Johnson M."/>
            <person name="Bhonagiri V."/>
            <person name="Nash W.E."/>
            <person name="Mardis E.R."/>
            <person name="Wilson R.K."/>
        </authorList>
    </citation>
    <scope>NUCLEOTIDE SEQUENCE [LARGE SCALE GENOMIC DNA]</scope>
    <source>
        <strain evidence="1 2">ATCC 27758</strain>
    </source>
</reference>
<evidence type="ECO:0000313" key="1">
    <source>
        <dbReference type="EMBL" id="EEG87851.1"/>
    </source>
</evidence>
<dbReference type="EMBL" id="ABVR01000046">
    <property type="protein sequence ID" value="EEG87851.1"/>
    <property type="molecule type" value="Genomic_DNA"/>
</dbReference>
<organism evidence="1 2">
    <name type="scientific">Coprococcus comes ATCC 27758</name>
    <dbReference type="NCBI Taxonomy" id="470146"/>
    <lineage>
        <taxon>Bacteria</taxon>
        <taxon>Bacillati</taxon>
        <taxon>Bacillota</taxon>
        <taxon>Clostridia</taxon>
        <taxon>Lachnospirales</taxon>
        <taxon>Lachnospiraceae</taxon>
        <taxon>Coprococcus</taxon>
    </lineage>
</organism>
<dbReference type="Gene3D" id="1.10.8.200">
    <property type="entry name" value="Replisome organizer (g39p helicase loader/inhibitor protein)"/>
    <property type="match status" value="1"/>
</dbReference>
<protein>
    <submittedName>
        <fullName evidence="1">Uncharacterized protein</fullName>
    </submittedName>
</protein>
<accession>C0BF06</accession>
<evidence type="ECO:0000313" key="2">
    <source>
        <dbReference type="Proteomes" id="UP000003793"/>
    </source>
</evidence>
<sequence length="117" mass="13139">MLREETAKLLMMIQGAYPNYKPDNKTVTINTWNLALSDISFDLAQKAFLAYLRADTKGFAPTPGQLIALVRELNTPKQLNELEAWSLVEKAIRNSIYNSQEEFSKLPPLVQKAVGSP</sequence>
<comment type="caution">
    <text evidence="1">The sequence shown here is derived from an EMBL/GenBank/DDBJ whole genome shotgun (WGS) entry which is preliminary data.</text>
</comment>
<dbReference type="Proteomes" id="UP000003793">
    <property type="component" value="Unassembled WGS sequence"/>
</dbReference>
<reference evidence="1 2" key="2">
    <citation type="submission" date="2009-03" db="EMBL/GenBank/DDBJ databases">
        <title>Draft genome sequence of Coprococcus comes (ATCC 27758).</title>
        <authorList>
            <person name="Sudarsanam P."/>
            <person name="Ley R."/>
            <person name="Guruge J."/>
            <person name="Turnbaugh P.J."/>
            <person name="Mahowald M."/>
            <person name="Liep D."/>
            <person name="Gordon J."/>
        </authorList>
    </citation>
    <scope>NUCLEOTIDE SEQUENCE [LARGE SCALE GENOMIC DNA]</scope>
    <source>
        <strain evidence="1 2">ATCC 27758</strain>
    </source>
</reference>
<proteinExistence type="predicted"/>